<comment type="similarity">
    <text evidence="1 8">Belongs to the cytochrome P450 family.</text>
</comment>
<accession>A0AAV1EGT1</accession>
<evidence type="ECO:0000313" key="9">
    <source>
        <dbReference type="EMBL" id="CAI9118772.1"/>
    </source>
</evidence>
<dbReference type="Proteomes" id="UP001161247">
    <property type="component" value="Chromosome 9"/>
</dbReference>
<evidence type="ECO:0000256" key="3">
    <source>
        <dbReference type="ARBA" id="ARBA00022723"/>
    </source>
</evidence>
<evidence type="ECO:0000256" key="7">
    <source>
        <dbReference type="PIRSR" id="PIRSR602401-1"/>
    </source>
</evidence>
<dbReference type="InterPro" id="IPR017972">
    <property type="entry name" value="Cyt_P450_CS"/>
</dbReference>
<dbReference type="EMBL" id="OX459126">
    <property type="protein sequence ID" value="CAI9118772.1"/>
    <property type="molecule type" value="Genomic_DNA"/>
</dbReference>
<evidence type="ECO:0000256" key="2">
    <source>
        <dbReference type="ARBA" id="ARBA00022617"/>
    </source>
</evidence>
<dbReference type="PROSITE" id="PS00086">
    <property type="entry name" value="CYTOCHROME_P450"/>
    <property type="match status" value="1"/>
</dbReference>
<dbReference type="InterPro" id="IPR036396">
    <property type="entry name" value="Cyt_P450_sf"/>
</dbReference>
<dbReference type="InterPro" id="IPR002401">
    <property type="entry name" value="Cyt_P450_E_grp-I"/>
</dbReference>
<dbReference type="GO" id="GO:0004497">
    <property type="term" value="F:monooxygenase activity"/>
    <property type="evidence" value="ECO:0007669"/>
    <property type="project" value="UniProtKB-KW"/>
</dbReference>
<dbReference type="InterPro" id="IPR052306">
    <property type="entry name" value="CYP450_71D"/>
</dbReference>
<evidence type="ECO:0000256" key="6">
    <source>
        <dbReference type="ARBA" id="ARBA00023033"/>
    </source>
</evidence>
<proteinExistence type="inferred from homology"/>
<reference evidence="9" key="1">
    <citation type="submission" date="2023-03" db="EMBL/GenBank/DDBJ databases">
        <authorList>
            <person name="Julca I."/>
        </authorList>
    </citation>
    <scope>NUCLEOTIDE SEQUENCE</scope>
</reference>
<keyword evidence="4 8" id="KW-0560">Oxidoreductase</keyword>
<dbReference type="PRINTS" id="PR00463">
    <property type="entry name" value="EP450I"/>
</dbReference>
<keyword evidence="6 8" id="KW-0503">Monooxygenase</keyword>
<protein>
    <submittedName>
        <fullName evidence="9">OLC1v1020382C1</fullName>
    </submittedName>
</protein>
<dbReference type="Gene3D" id="1.10.630.10">
    <property type="entry name" value="Cytochrome P450"/>
    <property type="match status" value="1"/>
</dbReference>
<dbReference type="PANTHER" id="PTHR47953">
    <property type="entry name" value="OS08G0105600 PROTEIN"/>
    <property type="match status" value="1"/>
</dbReference>
<dbReference type="GO" id="GO:0020037">
    <property type="term" value="F:heme binding"/>
    <property type="evidence" value="ECO:0007669"/>
    <property type="project" value="InterPro"/>
</dbReference>
<name>A0AAV1EGT1_OLDCO</name>
<evidence type="ECO:0000313" key="10">
    <source>
        <dbReference type="Proteomes" id="UP001161247"/>
    </source>
</evidence>
<evidence type="ECO:0000256" key="1">
    <source>
        <dbReference type="ARBA" id="ARBA00010617"/>
    </source>
</evidence>
<keyword evidence="3 7" id="KW-0479">Metal-binding</keyword>
<dbReference type="InterPro" id="IPR001128">
    <property type="entry name" value="Cyt_P450"/>
</dbReference>
<evidence type="ECO:0000256" key="5">
    <source>
        <dbReference type="ARBA" id="ARBA00023004"/>
    </source>
</evidence>
<dbReference type="GO" id="GO:0005506">
    <property type="term" value="F:iron ion binding"/>
    <property type="evidence" value="ECO:0007669"/>
    <property type="project" value="InterPro"/>
</dbReference>
<evidence type="ECO:0000256" key="8">
    <source>
        <dbReference type="RuleBase" id="RU000461"/>
    </source>
</evidence>
<keyword evidence="5 7" id="KW-0408">Iron</keyword>
<dbReference type="AlphaFoldDB" id="A0AAV1EGT1"/>
<keyword evidence="10" id="KW-1185">Reference proteome</keyword>
<dbReference type="GO" id="GO:0016705">
    <property type="term" value="F:oxidoreductase activity, acting on paired donors, with incorporation or reduction of molecular oxygen"/>
    <property type="evidence" value="ECO:0007669"/>
    <property type="project" value="InterPro"/>
</dbReference>
<gene>
    <name evidence="9" type="ORF">OLC1_LOCUS24561</name>
</gene>
<comment type="cofactor">
    <cofactor evidence="7">
        <name>heme</name>
        <dbReference type="ChEBI" id="CHEBI:30413"/>
    </cofactor>
</comment>
<dbReference type="SUPFAM" id="SSF48264">
    <property type="entry name" value="Cytochrome P450"/>
    <property type="match status" value="1"/>
</dbReference>
<keyword evidence="2 7" id="KW-0349">Heme</keyword>
<feature type="binding site" description="axial binding residue" evidence="7">
    <location>
        <position position="67"/>
    </location>
    <ligand>
        <name>heme</name>
        <dbReference type="ChEBI" id="CHEBI:30413"/>
    </ligand>
    <ligandPart>
        <name>Fe</name>
        <dbReference type="ChEBI" id="CHEBI:18248"/>
    </ligandPart>
</feature>
<dbReference type="Pfam" id="PF00067">
    <property type="entry name" value="p450"/>
    <property type="match status" value="1"/>
</dbReference>
<sequence length="127" mass="14504">MEKCEIEGYEIPVGTKVFVNAWAINRDREYWEAAELFTPERFQEMNGIDTMGTNFEYIPFGGGKRMCPGTAFSSAVMELALAQLLYHFDWEIPRGIKPECLNMTEMLGASLKRKNNLCLVPTVHFSI</sequence>
<dbReference type="PANTHER" id="PTHR47953:SF5">
    <property type="entry name" value="CYTOCHROME P450 71AV8-LIKE"/>
    <property type="match status" value="1"/>
</dbReference>
<evidence type="ECO:0000256" key="4">
    <source>
        <dbReference type="ARBA" id="ARBA00023002"/>
    </source>
</evidence>
<organism evidence="9 10">
    <name type="scientific">Oldenlandia corymbosa var. corymbosa</name>
    <dbReference type="NCBI Taxonomy" id="529605"/>
    <lineage>
        <taxon>Eukaryota</taxon>
        <taxon>Viridiplantae</taxon>
        <taxon>Streptophyta</taxon>
        <taxon>Embryophyta</taxon>
        <taxon>Tracheophyta</taxon>
        <taxon>Spermatophyta</taxon>
        <taxon>Magnoliopsida</taxon>
        <taxon>eudicotyledons</taxon>
        <taxon>Gunneridae</taxon>
        <taxon>Pentapetalae</taxon>
        <taxon>asterids</taxon>
        <taxon>lamiids</taxon>
        <taxon>Gentianales</taxon>
        <taxon>Rubiaceae</taxon>
        <taxon>Rubioideae</taxon>
        <taxon>Spermacoceae</taxon>
        <taxon>Hedyotis-Oldenlandia complex</taxon>
        <taxon>Oldenlandia</taxon>
    </lineage>
</organism>